<feature type="transmembrane region" description="Helical" evidence="1">
    <location>
        <begin position="188"/>
        <end position="208"/>
    </location>
</feature>
<feature type="transmembrane region" description="Helical" evidence="1">
    <location>
        <begin position="53"/>
        <end position="73"/>
    </location>
</feature>
<dbReference type="PANTHER" id="PTHR33115">
    <property type="entry name" value="ARM REPEAT SUPERFAMILY PROTEIN"/>
    <property type="match status" value="1"/>
</dbReference>
<evidence type="ECO:0000313" key="2">
    <source>
        <dbReference type="EMBL" id="RCV18610.1"/>
    </source>
</evidence>
<dbReference type="EMBL" id="CM003530">
    <property type="protein sequence ID" value="RCV18610.1"/>
    <property type="molecule type" value="Genomic_DNA"/>
</dbReference>
<dbReference type="PANTHER" id="PTHR33115:SF37">
    <property type="entry name" value="OS01G0618300 PROTEIN"/>
    <property type="match status" value="1"/>
</dbReference>
<name>A0A368QMW7_SETIT</name>
<feature type="transmembrane region" description="Helical" evidence="1">
    <location>
        <begin position="220"/>
        <end position="238"/>
    </location>
</feature>
<feature type="transmembrane region" description="Helical" evidence="1">
    <location>
        <begin position="322"/>
        <end position="348"/>
    </location>
</feature>
<dbReference type="InterPro" id="IPR016024">
    <property type="entry name" value="ARM-type_fold"/>
</dbReference>
<dbReference type="OrthoDB" id="685383at2759"/>
<feature type="transmembrane region" description="Helical" evidence="1">
    <location>
        <begin position="155"/>
        <end position="176"/>
    </location>
</feature>
<feature type="transmembrane region" description="Helical" evidence="1">
    <location>
        <begin position="123"/>
        <end position="143"/>
    </location>
</feature>
<reference evidence="2" key="1">
    <citation type="journal article" date="2012" name="Nat. Biotechnol.">
        <title>Reference genome sequence of the model plant Setaria.</title>
        <authorList>
            <person name="Bennetzen J.L."/>
            <person name="Schmutz J."/>
            <person name="Wang H."/>
            <person name="Percifield R."/>
            <person name="Hawkins J."/>
            <person name="Pontaroli A.C."/>
            <person name="Estep M."/>
            <person name="Feng L."/>
            <person name="Vaughn J.N."/>
            <person name="Grimwood J."/>
            <person name="Jenkins J."/>
            <person name="Barry K."/>
            <person name="Lindquist E."/>
            <person name="Hellsten U."/>
            <person name="Deshpande S."/>
            <person name="Wang X."/>
            <person name="Wu X."/>
            <person name="Mitros T."/>
            <person name="Triplett J."/>
            <person name="Yang X."/>
            <person name="Ye C.Y."/>
            <person name="Mauro-Herrera M."/>
            <person name="Wang L."/>
            <person name="Li P."/>
            <person name="Sharma M."/>
            <person name="Sharma R."/>
            <person name="Ronald P.C."/>
            <person name="Panaud O."/>
            <person name="Kellogg E.A."/>
            <person name="Brutnell T.P."/>
            <person name="Doust A.N."/>
            <person name="Tuskan G.A."/>
            <person name="Rokhsar D."/>
            <person name="Devos K.M."/>
        </authorList>
    </citation>
    <scope>NUCLEOTIDE SEQUENCE [LARGE SCALE GENOMIC DNA]</scope>
    <source>
        <strain evidence="2">Yugu1</strain>
    </source>
</reference>
<protein>
    <recommendedName>
        <fullName evidence="3">BLE2 protein</fullName>
    </recommendedName>
</protein>
<keyword evidence="1" id="KW-0472">Membrane</keyword>
<keyword evidence="1" id="KW-1133">Transmembrane helix</keyword>
<dbReference type="STRING" id="4555.A0A368QMW7"/>
<dbReference type="SUPFAM" id="SSF48371">
    <property type="entry name" value="ARM repeat"/>
    <property type="match status" value="1"/>
</dbReference>
<reference evidence="2" key="2">
    <citation type="submission" date="2015-07" db="EMBL/GenBank/DDBJ databases">
        <authorList>
            <person name="Noorani M."/>
        </authorList>
    </citation>
    <scope>NUCLEOTIDE SEQUENCE</scope>
    <source>
        <strain evidence="2">Yugu1</strain>
    </source>
</reference>
<gene>
    <name evidence="2" type="ORF">SETIT_3G315300v2</name>
</gene>
<organism evidence="2">
    <name type="scientific">Setaria italica</name>
    <name type="common">Foxtail millet</name>
    <name type="synonym">Panicum italicum</name>
    <dbReference type="NCBI Taxonomy" id="4555"/>
    <lineage>
        <taxon>Eukaryota</taxon>
        <taxon>Viridiplantae</taxon>
        <taxon>Streptophyta</taxon>
        <taxon>Embryophyta</taxon>
        <taxon>Tracheophyta</taxon>
        <taxon>Spermatophyta</taxon>
        <taxon>Magnoliopsida</taxon>
        <taxon>Liliopsida</taxon>
        <taxon>Poales</taxon>
        <taxon>Poaceae</taxon>
        <taxon>PACMAD clade</taxon>
        <taxon>Panicoideae</taxon>
        <taxon>Panicodae</taxon>
        <taxon>Paniceae</taxon>
        <taxon>Cenchrinae</taxon>
        <taxon>Setaria</taxon>
    </lineage>
</organism>
<feature type="transmembrane region" description="Helical" evidence="1">
    <location>
        <begin position="274"/>
        <end position="296"/>
    </location>
</feature>
<feature type="transmembrane region" description="Helical" evidence="1">
    <location>
        <begin position="79"/>
        <end position="95"/>
    </location>
</feature>
<evidence type="ECO:0008006" key="3">
    <source>
        <dbReference type="Google" id="ProtNLM"/>
    </source>
</evidence>
<accession>A0A368QMW7</accession>
<dbReference type="KEGG" id="sita:101778769"/>
<dbReference type="InterPro" id="IPR011989">
    <property type="entry name" value="ARM-like"/>
</dbReference>
<dbReference type="AlphaFoldDB" id="A0A368QMW7"/>
<sequence>MAAAAANPNHYTVPMPRNSEAARSPASGYPWAAAEKRLNRFVRAVALVERMGNGLGTLAFTWATVVVLGGFSTDLRQDFWYATAIVFLEAFRVFSRESRSDDQLLFKTTGGVKLKRVVLGSGVLYYLNAVIVVVCFSNFLVIITNHFFPLGPNQTLVLAAFLALVSKLEFSTYIEGLSSSGRNIFATVFFRCIPIVALVLLAVGRVYWVDLKPANALLPLMPLFASWIIFNLLVLSLQHHEQKFVKATKTLCTVIFPLWVAISLVVAFKTLGLLILLSTALLGNIQIPVAIARIVLSSMRLFKVNGHHIDNNNEHLIPALKIFYVMVFLQGISYIMACMLETAFSFLFRRLLAKECGLGEEPEMKSINLYYEDAYDKCMQDGVLSQEDLKLVRFAVDSLSSNSHIQNLASVRILYSLLKKTETSKSNTGLLVSEITTSNNSVATLISMLGWTEPEDEGIRLFAAEVIAKMADNLWIVGVPGTMQMVSSLLDYDPRASEVCINMEVPGYLPPSRILDLSEQQTENNVLNTQNKFLQRVMNLISIPNEDKEFWITKDSFPSQALEILEKLAHDHDNCAEISRATGLIAKIIGFMSSTIDTTNIPKPQKELWTTSSLKLIKKLASTNGEIGKVLRQKISEQPLILSNFAEVLEDSCSSKDQMELVLEILAKLAIDMEAREDIFSFQVFITKLVNAFLGREQQPSVRNVAGEALSLLSMGNASKFSAILEAIGPSFIDLKDMLLHDEYTYVTASLLQNVCAQSLEKLSQAGSSGDLSSFLPVVFAKIMNAELQGKKLEALVSLASQICKVLPQHFAHQLELQHEGLPNLVKKLVDTLKASKKPSVEYPRMRRVIIEMTICMLETCPRYAKVFREKRMMEALSIVERTPSKVEKYRVFSGNVGVIPESGLPLPALVARAKGLVAPATQTP</sequence>
<proteinExistence type="predicted"/>
<dbReference type="Gene3D" id="1.25.10.10">
    <property type="entry name" value="Leucine-rich Repeat Variant"/>
    <property type="match status" value="1"/>
</dbReference>
<evidence type="ECO:0000256" key="1">
    <source>
        <dbReference type="SAM" id="Phobius"/>
    </source>
</evidence>
<keyword evidence="1" id="KW-0812">Transmembrane</keyword>
<feature type="transmembrane region" description="Helical" evidence="1">
    <location>
        <begin position="250"/>
        <end position="268"/>
    </location>
</feature>